<feature type="compositionally biased region" description="Low complexity" evidence="10">
    <location>
        <begin position="150"/>
        <end position="163"/>
    </location>
</feature>
<dbReference type="Pfam" id="PF05134">
    <property type="entry name" value="T2SSL"/>
    <property type="match status" value="1"/>
</dbReference>
<feature type="region of interest" description="Disordered" evidence="10">
    <location>
        <begin position="144"/>
        <end position="163"/>
    </location>
</feature>
<feature type="domain" description="GspL cytoplasmic actin-ATPase-like" evidence="11">
    <location>
        <begin position="43"/>
        <end position="142"/>
    </location>
</feature>
<dbReference type="Proteomes" id="UP001365405">
    <property type="component" value="Unassembled WGS sequence"/>
</dbReference>
<keyword evidence="4" id="KW-1003">Cell membrane</keyword>
<proteinExistence type="inferred from homology"/>
<sequence>MPQLVILLPARPRESATPDTPAAPPAAWAWALTTDGLTLTRQGRDTPAQMPEADTVVAVIGAADVAWHHPQLPKAPAARLRAALGGLLEDQLLDDDEAVHLAVAPGATAGAPAWVAALNKPWLQAQLAALAAGGRHVERVVPALQPPDPATADPAPDGTRAADAQPPQAHVFIADTPADASAAPQAWLAGIDGAAPLCLPLAGGLATAWLARARERGLRLSATPAAATLAERALAQAGGGGAAAVAVVSEAEQALAALRSGWQLLQFDLAPQHRGLRAAGQLLGLWRSPAWRPARIGLAALLGVQLIGLNAWAWQQRSALASQRSAAEALLRSAHPQVRAILDAPAQMRRETELLRERAGVAGDGDLESLLAAAAAAWPDGAAPATQLRFEPGRLSLTPPAWAPPQLAQFRQRLQVAGWSLEQSDGRLVVQRGRPAPAPTAGARP</sequence>
<keyword evidence="8" id="KW-1133">Transmembrane helix</keyword>
<keyword evidence="5" id="KW-0997">Cell inner membrane</keyword>
<dbReference type="InterPro" id="IPR043129">
    <property type="entry name" value="ATPase_NBD"/>
</dbReference>
<keyword evidence="14" id="KW-1185">Reference proteome</keyword>
<evidence type="ECO:0000256" key="7">
    <source>
        <dbReference type="ARBA" id="ARBA00022927"/>
    </source>
</evidence>
<comment type="subcellular location">
    <subcellularLocation>
        <location evidence="1">Cell inner membrane</location>
        <topology evidence="1">Single-pass membrane protein</topology>
    </subcellularLocation>
</comment>
<evidence type="ECO:0000256" key="5">
    <source>
        <dbReference type="ARBA" id="ARBA00022519"/>
    </source>
</evidence>
<dbReference type="NCBIfam" id="TIGR01709">
    <property type="entry name" value="typeII_sec_gspL"/>
    <property type="match status" value="1"/>
</dbReference>
<dbReference type="Pfam" id="PF12693">
    <property type="entry name" value="GspL_C"/>
    <property type="match status" value="1"/>
</dbReference>
<evidence type="ECO:0000259" key="11">
    <source>
        <dbReference type="Pfam" id="PF05134"/>
    </source>
</evidence>
<evidence type="ECO:0000313" key="13">
    <source>
        <dbReference type="EMBL" id="MEK8053396.1"/>
    </source>
</evidence>
<evidence type="ECO:0000256" key="2">
    <source>
        <dbReference type="ARBA" id="ARBA00005318"/>
    </source>
</evidence>
<dbReference type="SUPFAM" id="SSF53067">
    <property type="entry name" value="Actin-like ATPase domain"/>
    <property type="match status" value="1"/>
</dbReference>
<evidence type="ECO:0000256" key="1">
    <source>
        <dbReference type="ARBA" id="ARBA00004377"/>
    </source>
</evidence>
<dbReference type="RefSeq" id="WP_341413133.1">
    <property type="nucleotide sequence ID" value="NZ_JBBUTH010000011.1"/>
</dbReference>
<keyword evidence="6" id="KW-0812">Transmembrane</keyword>
<evidence type="ECO:0000256" key="8">
    <source>
        <dbReference type="ARBA" id="ARBA00022989"/>
    </source>
</evidence>
<reference evidence="13 14" key="1">
    <citation type="submission" date="2024-04" db="EMBL/GenBank/DDBJ databases">
        <title>Novel species of the genus Ideonella isolated from streams.</title>
        <authorList>
            <person name="Lu H."/>
        </authorList>
    </citation>
    <scope>NUCLEOTIDE SEQUENCE [LARGE SCALE GENOMIC DNA]</scope>
    <source>
        <strain evidence="13 14">DXS22W</strain>
    </source>
</reference>
<comment type="caution">
    <text evidence="13">The sequence shown here is derived from an EMBL/GenBank/DDBJ whole genome shotgun (WGS) entry which is preliminary data.</text>
</comment>
<evidence type="ECO:0000256" key="6">
    <source>
        <dbReference type="ARBA" id="ARBA00022692"/>
    </source>
</evidence>
<accession>A0ABU9CNJ1</accession>
<evidence type="ECO:0000256" key="4">
    <source>
        <dbReference type="ARBA" id="ARBA00022475"/>
    </source>
</evidence>
<dbReference type="InterPro" id="IPR025691">
    <property type="entry name" value="GspL_pp_dom"/>
</dbReference>
<dbReference type="Gene3D" id="3.30.420.380">
    <property type="match status" value="1"/>
</dbReference>
<evidence type="ECO:0000256" key="9">
    <source>
        <dbReference type="ARBA" id="ARBA00023136"/>
    </source>
</evidence>
<keyword evidence="3" id="KW-0813">Transport</keyword>
<evidence type="ECO:0000259" key="12">
    <source>
        <dbReference type="Pfam" id="PF12693"/>
    </source>
</evidence>
<comment type="similarity">
    <text evidence="2">Belongs to the GSP L family.</text>
</comment>
<evidence type="ECO:0000313" key="14">
    <source>
        <dbReference type="Proteomes" id="UP001365405"/>
    </source>
</evidence>
<feature type="domain" description="GspL periplasmic" evidence="12">
    <location>
        <begin position="290"/>
        <end position="423"/>
    </location>
</feature>
<keyword evidence="7" id="KW-0653">Protein transport</keyword>
<dbReference type="InterPro" id="IPR024230">
    <property type="entry name" value="GspL_cyto_dom"/>
</dbReference>
<keyword evidence="9" id="KW-0472">Membrane</keyword>
<evidence type="ECO:0000256" key="10">
    <source>
        <dbReference type="SAM" id="MobiDB-lite"/>
    </source>
</evidence>
<dbReference type="InterPro" id="IPR007812">
    <property type="entry name" value="T2SS_protein-GspL"/>
</dbReference>
<dbReference type="EMBL" id="JBBUTH010000011">
    <property type="protein sequence ID" value="MEK8053396.1"/>
    <property type="molecule type" value="Genomic_DNA"/>
</dbReference>
<organism evidence="13 14">
    <name type="scientific">Pseudaquabacterium inlustre</name>
    <dbReference type="NCBI Taxonomy" id="2984192"/>
    <lineage>
        <taxon>Bacteria</taxon>
        <taxon>Pseudomonadati</taxon>
        <taxon>Pseudomonadota</taxon>
        <taxon>Betaproteobacteria</taxon>
        <taxon>Burkholderiales</taxon>
        <taxon>Sphaerotilaceae</taxon>
        <taxon>Pseudaquabacterium</taxon>
    </lineage>
</organism>
<gene>
    <name evidence="13" type="primary">gspL</name>
    <name evidence="13" type="ORF">AACH10_24275</name>
</gene>
<protein>
    <submittedName>
        <fullName evidence="13">Type II secretion system protein GspL</fullName>
    </submittedName>
</protein>
<name>A0ABU9CNJ1_9BURK</name>
<evidence type="ECO:0000256" key="3">
    <source>
        <dbReference type="ARBA" id="ARBA00022448"/>
    </source>
</evidence>